<dbReference type="InterPro" id="IPR029063">
    <property type="entry name" value="SAM-dependent_MTases_sf"/>
</dbReference>
<dbReference type="PANTHER" id="PTHR44068:SF1">
    <property type="entry name" value="HYPOTHETICAL LOC100005854"/>
    <property type="match status" value="1"/>
</dbReference>
<dbReference type="Gene3D" id="3.40.50.150">
    <property type="entry name" value="Vaccinia Virus protein VP39"/>
    <property type="match status" value="1"/>
</dbReference>
<dbReference type="EMBL" id="FWXS01000003">
    <property type="protein sequence ID" value="SMC51686.1"/>
    <property type="molecule type" value="Genomic_DNA"/>
</dbReference>
<dbReference type="InterPro" id="IPR050447">
    <property type="entry name" value="Erg6_SMT_methyltransf"/>
</dbReference>
<dbReference type="InterPro" id="IPR013216">
    <property type="entry name" value="Methyltransf_11"/>
</dbReference>
<sequence length="219" mass="25270">MNEQELKGLAEQLGNPSGKKGVEVAEMMDRNNIKMTIHSIDNLEIKNGDSILEIGHGNCGHLKLIFEKAIEIQYTGYDISELMNIEAKKLNQNLIQNNSIEFKLYDGDIFSEADNSFDKIFTVNTLYFWSNPIEFINEIYRTTKPNGIFCLTFAEKDFMEKLPFTKFGFNLYSIEDVQKLIEHSNFNLEKIENQTEEIQSKSGEIVSRKFLTMVLKKTL</sequence>
<dbReference type="AlphaFoldDB" id="A0A1W1ZTJ3"/>
<dbReference type="CDD" id="cd02440">
    <property type="entry name" value="AdoMet_MTases"/>
    <property type="match status" value="1"/>
</dbReference>
<evidence type="ECO:0000259" key="2">
    <source>
        <dbReference type="Pfam" id="PF08241"/>
    </source>
</evidence>
<evidence type="ECO:0000313" key="3">
    <source>
        <dbReference type="EMBL" id="SMC51686.1"/>
    </source>
</evidence>
<dbReference type="Proteomes" id="UP000192393">
    <property type="component" value="Unassembled WGS sequence"/>
</dbReference>
<reference evidence="3 4" key="1">
    <citation type="submission" date="2017-04" db="EMBL/GenBank/DDBJ databases">
        <authorList>
            <person name="Afonso C.L."/>
            <person name="Miller P.J."/>
            <person name="Scott M.A."/>
            <person name="Spackman E."/>
            <person name="Goraichik I."/>
            <person name="Dimitrov K.M."/>
            <person name="Suarez D.L."/>
            <person name="Swayne D.E."/>
        </authorList>
    </citation>
    <scope>NUCLEOTIDE SEQUENCE [LARGE SCALE GENOMIC DNA]</scope>
    <source>
        <strain evidence="3 4">CGMCC 1.12708</strain>
    </source>
</reference>
<dbReference type="SUPFAM" id="SSF53335">
    <property type="entry name" value="S-adenosyl-L-methionine-dependent methyltransferases"/>
    <property type="match status" value="1"/>
</dbReference>
<dbReference type="Pfam" id="PF08241">
    <property type="entry name" value="Methyltransf_11"/>
    <property type="match status" value="1"/>
</dbReference>
<organism evidence="3 4">
    <name type="scientific">Moheibacter sediminis</name>
    <dbReference type="NCBI Taxonomy" id="1434700"/>
    <lineage>
        <taxon>Bacteria</taxon>
        <taxon>Pseudomonadati</taxon>
        <taxon>Bacteroidota</taxon>
        <taxon>Flavobacteriia</taxon>
        <taxon>Flavobacteriales</taxon>
        <taxon>Weeksellaceae</taxon>
        <taxon>Moheibacter</taxon>
    </lineage>
</organism>
<accession>A0A1W1ZTJ3</accession>
<keyword evidence="4" id="KW-1185">Reference proteome</keyword>
<evidence type="ECO:0000256" key="1">
    <source>
        <dbReference type="ARBA" id="ARBA00022679"/>
    </source>
</evidence>
<evidence type="ECO:0000313" key="4">
    <source>
        <dbReference type="Proteomes" id="UP000192393"/>
    </source>
</evidence>
<gene>
    <name evidence="3" type="ORF">SAMN06296427_103222</name>
</gene>
<keyword evidence="3" id="KW-0489">Methyltransferase</keyword>
<protein>
    <submittedName>
        <fullName evidence="3">Methyltransferase domain-containing protein</fullName>
    </submittedName>
</protein>
<keyword evidence="1 3" id="KW-0808">Transferase</keyword>
<feature type="domain" description="Methyltransferase type 11" evidence="2">
    <location>
        <begin position="52"/>
        <end position="150"/>
    </location>
</feature>
<dbReference type="OrthoDB" id="9770553at2"/>
<dbReference type="GO" id="GO:0032259">
    <property type="term" value="P:methylation"/>
    <property type="evidence" value="ECO:0007669"/>
    <property type="project" value="UniProtKB-KW"/>
</dbReference>
<dbReference type="STRING" id="1434700.SAMN06296427_103222"/>
<dbReference type="GO" id="GO:0003838">
    <property type="term" value="F:sterol 24-C-methyltransferase activity"/>
    <property type="evidence" value="ECO:0007669"/>
    <property type="project" value="TreeGrafter"/>
</dbReference>
<proteinExistence type="predicted"/>
<dbReference type="PANTHER" id="PTHR44068">
    <property type="entry name" value="ZGC:194242"/>
    <property type="match status" value="1"/>
</dbReference>
<name>A0A1W1ZTJ3_9FLAO</name>
<dbReference type="GO" id="GO:0016126">
    <property type="term" value="P:sterol biosynthetic process"/>
    <property type="evidence" value="ECO:0007669"/>
    <property type="project" value="TreeGrafter"/>
</dbReference>
<dbReference type="RefSeq" id="WP_084016804.1">
    <property type="nucleotide sequence ID" value="NZ_FWXS01000003.1"/>
</dbReference>